<dbReference type="EMBL" id="HE577327">
    <property type="protein sequence ID" value="CCC98066.1"/>
    <property type="molecule type" value="Genomic_DNA"/>
</dbReference>
<evidence type="ECO:0000313" key="2">
    <source>
        <dbReference type="Proteomes" id="UP000007319"/>
    </source>
</evidence>
<keyword evidence="2" id="KW-1185">Reference proteome</keyword>
<dbReference type="KEGG" id="abs:AZOBR_110040"/>
<accession>A0A9P1JQZ3</accession>
<protein>
    <submittedName>
        <fullName evidence="1">Uncharacterized protein</fullName>
    </submittedName>
</protein>
<organism evidence="1 2">
    <name type="scientific">Azospirillum baldaniorum</name>
    <dbReference type="NCBI Taxonomy" id="1064539"/>
    <lineage>
        <taxon>Bacteria</taxon>
        <taxon>Pseudomonadati</taxon>
        <taxon>Pseudomonadota</taxon>
        <taxon>Alphaproteobacteria</taxon>
        <taxon>Rhodospirillales</taxon>
        <taxon>Azospirillaceae</taxon>
        <taxon>Azospirillum</taxon>
    </lineage>
</organism>
<name>A0A9P1JQZ3_9PROT</name>
<evidence type="ECO:0000313" key="1">
    <source>
        <dbReference type="EMBL" id="CCC98066.1"/>
    </source>
</evidence>
<proteinExistence type="predicted"/>
<dbReference type="Proteomes" id="UP000007319">
    <property type="component" value="Chromosome"/>
</dbReference>
<dbReference type="AlphaFoldDB" id="A0A9P1JQZ3"/>
<reference evidence="1 2" key="1">
    <citation type="journal article" date="2011" name="PLoS Genet.">
        <title>Azospirillum genomes reveal transition of bacteria from aquatic to terrestrial environments.</title>
        <authorList>
            <person name="Wisniewski-Dye F."/>
            <person name="Borziak K."/>
            <person name="Khalsa-Moyers G."/>
            <person name="Alexandre G."/>
            <person name="Sukharnikov L.O."/>
            <person name="Wuichet K."/>
            <person name="Hurst G.B."/>
            <person name="McDonald W.H."/>
            <person name="Robertson J.S."/>
            <person name="Barbe V."/>
            <person name="Calteau A."/>
            <person name="Rouy Z."/>
            <person name="Mangenot S."/>
            <person name="Prigent-Combaret C."/>
            <person name="Normand P."/>
            <person name="Boyer M."/>
            <person name="Siguier P."/>
            <person name="Dessaux Y."/>
            <person name="Elmerich C."/>
            <person name="Condemine G."/>
            <person name="Krishnen G."/>
            <person name="Kennedy I."/>
            <person name="Paterson A.H."/>
            <person name="Gonzalez V."/>
            <person name="Mavingui P."/>
            <person name="Zhulin I.B."/>
        </authorList>
    </citation>
    <scope>NUCLEOTIDE SEQUENCE [LARGE SCALE GENOMIC DNA]</scope>
    <source>
        <strain evidence="1 2">Sp245</strain>
    </source>
</reference>
<gene>
    <name evidence="1" type="ORF">AZOBR_110040</name>
</gene>
<sequence length="29" mass="3167">MHYGALHNSSDPIWRTLNPATLQSGKASL</sequence>